<dbReference type="RefSeq" id="WP_149762288.1">
    <property type="nucleotide sequence ID" value="NZ_BSPE01000001.1"/>
</dbReference>
<gene>
    <name evidence="6" type="ORF">SAMN04488498_11599</name>
</gene>
<keyword evidence="2" id="KW-0285">Flavoprotein</keyword>
<dbReference type="InterPro" id="IPR037099">
    <property type="entry name" value="Fum_R/Succ_DH_flav-like_C_sf"/>
</dbReference>
<dbReference type="PRINTS" id="PR00411">
    <property type="entry name" value="PNDRDTASEI"/>
</dbReference>
<evidence type="ECO:0000256" key="2">
    <source>
        <dbReference type="ARBA" id="ARBA00022630"/>
    </source>
</evidence>
<dbReference type="SUPFAM" id="SSF46977">
    <property type="entry name" value="Succinate dehydrogenase/fumarate reductase flavoprotein C-terminal domain"/>
    <property type="match status" value="1"/>
</dbReference>
<evidence type="ECO:0000313" key="6">
    <source>
        <dbReference type="EMBL" id="SFK87302.1"/>
    </source>
</evidence>
<dbReference type="OrthoDB" id="9805351at2"/>
<protein>
    <submittedName>
        <fullName evidence="6">L-aspartate oxidase</fullName>
    </submittedName>
</protein>
<accession>A0A1I4D1D0</accession>
<dbReference type="PANTHER" id="PTHR11632">
    <property type="entry name" value="SUCCINATE DEHYDROGENASE 2 FLAVOPROTEIN SUBUNIT"/>
    <property type="match status" value="1"/>
</dbReference>
<feature type="domain" description="FAD-dependent oxidoreductase 2 FAD-binding" evidence="4">
    <location>
        <begin position="14"/>
        <end position="221"/>
    </location>
</feature>
<dbReference type="PANTHER" id="PTHR11632:SF51">
    <property type="entry name" value="SUCCINATE DEHYDROGENASE [UBIQUINONE] FLAVOPROTEIN SUBUNIT, MITOCHONDRIAL"/>
    <property type="match status" value="1"/>
</dbReference>
<evidence type="ECO:0000313" key="7">
    <source>
        <dbReference type="Proteomes" id="UP000323300"/>
    </source>
</evidence>
<feature type="domain" description="Fumarate reductase/succinate dehydrogenase flavoprotein-like C-terminal" evidence="5">
    <location>
        <begin position="426"/>
        <end position="499"/>
    </location>
</feature>
<dbReference type="Gene3D" id="1.20.58.100">
    <property type="entry name" value="Fumarate reductase/succinate dehydrogenase flavoprotein-like, C-terminal domain"/>
    <property type="match status" value="1"/>
</dbReference>
<dbReference type="SUPFAM" id="SSF51905">
    <property type="entry name" value="FAD/NAD(P)-binding domain"/>
    <property type="match status" value="1"/>
</dbReference>
<dbReference type="AlphaFoldDB" id="A0A1I4D1D0"/>
<dbReference type="PRINTS" id="PR00368">
    <property type="entry name" value="FADPNR"/>
</dbReference>
<proteinExistence type="predicted"/>
<comment type="cofactor">
    <cofactor evidence="1">
        <name>FAD</name>
        <dbReference type="ChEBI" id="CHEBI:57692"/>
    </cofactor>
</comment>
<dbReference type="InterPro" id="IPR015939">
    <property type="entry name" value="Fum_Rdtase/Succ_DH_flav-like_C"/>
</dbReference>
<evidence type="ECO:0000259" key="5">
    <source>
        <dbReference type="Pfam" id="PF02910"/>
    </source>
</evidence>
<dbReference type="Gene3D" id="3.90.700.10">
    <property type="entry name" value="Succinate dehydrogenase/fumarate reductase flavoprotein, catalytic domain"/>
    <property type="match status" value="1"/>
</dbReference>
<dbReference type="InterPro" id="IPR030664">
    <property type="entry name" value="SdhA/FrdA/AprA"/>
</dbReference>
<evidence type="ECO:0000259" key="4">
    <source>
        <dbReference type="Pfam" id="PF00890"/>
    </source>
</evidence>
<name>A0A1I4D1D0_9HYPH</name>
<dbReference type="GO" id="GO:0016491">
    <property type="term" value="F:oxidoreductase activity"/>
    <property type="evidence" value="ECO:0007669"/>
    <property type="project" value="UniProtKB-KW"/>
</dbReference>
<dbReference type="Proteomes" id="UP000323300">
    <property type="component" value="Unassembled WGS sequence"/>
</dbReference>
<dbReference type="InterPro" id="IPR003953">
    <property type="entry name" value="FAD-dep_OxRdtase_2_FAD-bd"/>
</dbReference>
<keyword evidence="3" id="KW-0560">Oxidoreductase</keyword>
<dbReference type="EMBL" id="FOSL01000015">
    <property type="protein sequence ID" value="SFK87302.1"/>
    <property type="molecule type" value="Genomic_DNA"/>
</dbReference>
<dbReference type="Gene3D" id="3.50.50.60">
    <property type="entry name" value="FAD/NAD(P)-binding domain"/>
    <property type="match status" value="1"/>
</dbReference>
<keyword evidence="7" id="KW-1185">Reference proteome</keyword>
<reference evidence="6 7" key="1">
    <citation type="submission" date="2016-10" db="EMBL/GenBank/DDBJ databases">
        <authorList>
            <person name="Varghese N."/>
            <person name="Submissions S."/>
        </authorList>
    </citation>
    <scope>NUCLEOTIDE SEQUENCE [LARGE SCALE GENOMIC DNA]</scope>
    <source>
        <strain evidence="6 7">DSM 21822</strain>
    </source>
</reference>
<dbReference type="Pfam" id="PF00890">
    <property type="entry name" value="FAD_binding_2"/>
    <property type="match status" value="1"/>
</dbReference>
<evidence type="ECO:0000256" key="1">
    <source>
        <dbReference type="ARBA" id="ARBA00001974"/>
    </source>
</evidence>
<sequence length="529" mass="56707">MNRSRGETLELTADVLVIGGGLAGTWAASAARRSGASVILVDKGYCGTSGVTATAGPGHWWVPPDPPELRETAICNRKKTGAGLNDADWMARILALTWESLPTLEGFYDFSTDESGVKQYRALRGPEYMRALRKLVDSLGVTVLDHSPALELLQRSDRLVAGARGIRRQAGGDWHVNAGAVVLATGGTSFLSRLLGSHTNTGDGYLMAAEAGAELSGMEFTSYYTVAPVRSTMTRSMSYAFATYYDEDGAVIPMPPGPETTRPLARAMLKGRVFCDLARTPEDIRAHVPMISPNFMLPFRRWGIDPYKDRFEVTLHGEGTIRGIGGLRIVTADCRTSVPGLFAAGDVATRELVAGAISGGGNINSAWAVSSGQWAGSGAARHAAKNPAASGAKPIGQAGLRPGGRQRDVDLGATLSAIQGEMLAYDKNIFRSGHPLKRSAETLDATWAEFDAHARGFGTDLLRTRETAAMLATARWCAASALARDESRGMHQRDDRPETEPRFNHRILVGGLDKVRTRLDSVRPLELAS</sequence>
<dbReference type="InterPro" id="IPR027477">
    <property type="entry name" value="Succ_DH/fumarate_Rdtase_cat_sf"/>
</dbReference>
<dbReference type="Pfam" id="PF02910">
    <property type="entry name" value="Succ_DH_flav_C"/>
    <property type="match status" value="1"/>
</dbReference>
<organism evidence="6 7">
    <name type="scientific">Neomesorhizobium albiziae</name>
    <dbReference type="NCBI Taxonomy" id="335020"/>
    <lineage>
        <taxon>Bacteria</taxon>
        <taxon>Pseudomonadati</taxon>
        <taxon>Pseudomonadota</taxon>
        <taxon>Alphaproteobacteria</taxon>
        <taxon>Hyphomicrobiales</taxon>
        <taxon>Phyllobacteriaceae</taxon>
        <taxon>Neomesorhizobium</taxon>
    </lineage>
</organism>
<dbReference type="InterPro" id="IPR036188">
    <property type="entry name" value="FAD/NAD-bd_sf"/>
</dbReference>
<evidence type="ECO:0000256" key="3">
    <source>
        <dbReference type="ARBA" id="ARBA00023002"/>
    </source>
</evidence>